<dbReference type="InterPro" id="IPR001965">
    <property type="entry name" value="Znf_PHD"/>
</dbReference>
<keyword evidence="2 4" id="KW-0863">Zinc-finger</keyword>
<sequence>MAPKKRKAGAAPKARARSTIERSVLTEWKPPPASSEVCGACLLPLEPEADVGRLDSCAHAFHFACAERWSQTENSCPQCKLRFFWLARYAPAGARCSLDRVQHRDQEGEEEEGFETIQACEVCKEVGDEAALLLCDGMHGTCNSAYHYACAGLSAVPRGAWFCPDCLERGFDVDSRGRRGQRRWAQSTPGEPEGSSRAVALADEPAPAPQAPQAGPVHPFDPPRAVRAGPPPPAAGAPRQRPSRPGALPPHLRLGALTCVTPLVDLPAFRAPAAGGQPSRRVAARLALLAICAAALGGAMARRAEAWCVLARRRFEVEVPLHAWTRRFGAGAALHGVSLLAFPGPRCGGNGWHRATLALALVAYYATVFVQWHLLVLRLRALGRPCLAAAARAACLLGAASAAACLGLLSAGAMAILEEDFAKFPAVLGLLLFHCCQGVGFCCGAWGLLAGAARAARSRRAGSARAAAWVGMAGVLALSSLLLSYAQFTLFWHSSQVLWAAAWAYDNALNCLSAALLSGLVGPPELRRLADEAFERINSYGEGQLQAFYLEYLEYLDQAQVKWVRCGYLRRLAEAGSTMVRYQEVPASEAVVGRLGFPRARGDPKHRFVLSHPWLSKEHPDPSGMKLRQLVQQLDLLEASDDDAVFIDYMGLPQNDKQHPEYQSLEREGRVPKPGEHPAVRTVAEEALFQKALSSMELMYSMGNTPVIVLPMDDELDTGHEYLARGWCFFEFSLAFSFGTIGNADFHAPVNTMLTRAADLKVDTVDGFQKGFKSTRFTNKGDQTTVFNLFEQTLNKSCTRRVPSTVCLFPAPTTFLDLGLLGTREAEKFDERVAMETREVEAFALERPWISPAARGSWRPVPRWDGAPGRAERASPILGLSESLGALGLFGGSTWFYEGEIEEVTSAQVACLPGPSLAPMVPPERLGVCKGGGYSDALAVRAAAAADATPPAEDGAAVSPAAPQTGTPSSCFLAAPRAAGVAAALALLVATCGLLAAGGAAPWRGRAAAQDAPHRRERPGQALVRRPAPAAPGARRAEQHPPAELCGGMEEDVDIWTWAQLAELPGVAGGRACRDECSGDARCAAWTWGSERGVEGLTDVCFLKGLKPGVAPQRRPTLGVVSGLRCGGPGGGGGAGPAGAGGAQGSAGRPGLPPGGGGDDSLFCFSVMLPEGYERGLVEVQHQRNISIFACDGWSVYSSREVEVAPGLVTGKVGSNLTCGYGGEFNTALNLEIFMLVWVKVISDGAFHNFGWTAKVDPDSVFFPDRLRMVVRRHMEDAASPSGVYLNNCKFGLHGPLEVFSRNAVETWAKGSAHCVSHFNEACSGDCMWGEDLFIDQCLWKVLNVSREDDDALLVEDHCQPPEGWESCDNSTFVAYHPFKEISSYEACWGNSQSGGVDAFHA</sequence>
<feature type="region of interest" description="Disordered" evidence="5">
    <location>
        <begin position="1131"/>
        <end position="1152"/>
    </location>
</feature>
<feature type="transmembrane region" description="Helical" evidence="6">
    <location>
        <begin position="389"/>
        <end position="416"/>
    </location>
</feature>
<feature type="domain" description="PHD-type" evidence="7">
    <location>
        <begin position="117"/>
        <end position="169"/>
    </location>
</feature>
<keyword evidence="6" id="KW-0812">Transmembrane</keyword>
<feature type="compositionally biased region" description="Gly residues" evidence="5">
    <location>
        <begin position="1131"/>
        <end position="1145"/>
    </location>
</feature>
<dbReference type="PROSITE" id="PS50016">
    <property type="entry name" value="ZF_PHD_2"/>
    <property type="match status" value="1"/>
</dbReference>
<evidence type="ECO:0000256" key="1">
    <source>
        <dbReference type="ARBA" id="ARBA00022723"/>
    </source>
</evidence>
<name>A0ABN9R4B6_9DINO</name>
<feature type="domain" description="RING-type" evidence="8">
    <location>
        <begin position="38"/>
        <end position="80"/>
    </location>
</feature>
<dbReference type="InterPro" id="IPR013083">
    <property type="entry name" value="Znf_RING/FYVE/PHD"/>
</dbReference>
<evidence type="ECO:0000313" key="9">
    <source>
        <dbReference type="EMBL" id="CAK0813630.1"/>
    </source>
</evidence>
<dbReference type="Pfam" id="PF23011">
    <property type="entry name" value="PHD-1st_NSD"/>
    <property type="match status" value="1"/>
</dbReference>
<feature type="region of interest" description="Disordered" evidence="5">
    <location>
        <begin position="1007"/>
        <end position="1046"/>
    </location>
</feature>
<proteinExistence type="predicted"/>
<evidence type="ECO:0000256" key="5">
    <source>
        <dbReference type="SAM" id="MobiDB-lite"/>
    </source>
</evidence>
<feature type="transmembrane region" description="Helical" evidence="6">
    <location>
        <begin position="466"/>
        <end position="486"/>
    </location>
</feature>
<dbReference type="Proteomes" id="UP001189429">
    <property type="component" value="Unassembled WGS sequence"/>
</dbReference>
<reference evidence="9" key="1">
    <citation type="submission" date="2023-10" db="EMBL/GenBank/DDBJ databases">
        <authorList>
            <person name="Chen Y."/>
            <person name="Shah S."/>
            <person name="Dougan E. K."/>
            <person name="Thang M."/>
            <person name="Chan C."/>
        </authorList>
    </citation>
    <scope>NUCLEOTIDE SEQUENCE [LARGE SCALE GENOMIC DNA]</scope>
</reference>
<keyword evidence="6" id="KW-1133">Transmembrane helix</keyword>
<evidence type="ECO:0000313" key="10">
    <source>
        <dbReference type="Proteomes" id="UP001189429"/>
    </source>
</evidence>
<dbReference type="SUPFAM" id="SSF57903">
    <property type="entry name" value="FYVE/PHD zinc finger"/>
    <property type="match status" value="1"/>
</dbReference>
<feature type="compositionally biased region" description="Low complexity" evidence="5">
    <location>
        <begin position="1025"/>
        <end position="1034"/>
    </location>
</feature>
<dbReference type="PROSITE" id="PS50089">
    <property type="entry name" value="ZF_RING_2"/>
    <property type="match status" value="1"/>
</dbReference>
<dbReference type="Gene3D" id="3.30.40.10">
    <property type="entry name" value="Zinc/RING finger domain, C3HC4 (zinc finger)"/>
    <property type="match status" value="2"/>
</dbReference>
<dbReference type="EMBL" id="CAUYUJ010005435">
    <property type="protein sequence ID" value="CAK0813630.1"/>
    <property type="molecule type" value="Genomic_DNA"/>
</dbReference>
<feature type="region of interest" description="Disordered" evidence="5">
    <location>
        <begin position="177"/>
        <end position="248"/>
    </location>
</feature>
<dbReference type="SMART" id="SM00249">
    <property type="entry name" value="PHD"/>
    <property type="match status" value="1"/>
</dbReference>
<evidence type="ECO:0000259" key="7">
    <source>
        <dbReference type="PROSITE" id="PS50016"/>
    </source>
</evidence>
<gene>
    <name evidence="9" type="ORF">PCOR1329_LOCUS17486</name>
</gene>
<organism evidence="9 10">
    <name type="scientific">Prorocentrum cordatum</name>
    <dbReference type="NCBI Taxonomy" id="2364126"/>
    <lineage>
        <taxon>Eukaryota</taxon>
        <taxon>Sar</taxon>
        <taxon>Alveolata</taxon>
        <taxon>Dinophyceae</taxon>
        <taxon>Prorocentrales</taxon>
        <taxon>Prorocentraceae</taxon>
        <taxon>Prorocentrum</taxon>
    </lineage>
</organism>
<dbReference type="SUPFAM" id="SSF57850">
    <property type="entry name" value="RING/U-box"/>
    <property type="match status" value="1"/>
</dbReference>
<evidence type="ECO:0000259" key="8">
    <source>
        <dbReference type="PROSITE" id="PS50089"/>
    </source>
</evidence>
<dbReference type="InterPro" id="IPR059153">
    <property type="entry name" value="NSD_PHD-1st"/>
</dbReference>
<dbReference type="InterPro" id="IPR019787">
    <property type="entry name" value="Znf_PHD-finger"/>
</dbReference>
<feature type="transmembrane region" description="Helical" evidence="6">
    <location>
        <begin position="355"/>
        <end position="377"/>
    </location>
</feature>
<dbReference type="PANTHER" id="PTHR47177:SF3">
    <property type="entry name" value="F18C1.6 PROTEIN"/>
    <property type="match status" value="1"/>
</dbReference>
<comment type="caution">
    <text evidence="9">The sequence shown here is derived from an EMBL/GenBank/DDBJ whole genome shotgun (WGS) entry which is preliminary data.</text>
</comment>
<dbReference type="Pfam" id="PF13639">
    <property type="entry name" value="zf-RING_2"/>
    <property type="match status" value="1"/>
</dbReference>
<evidence type="ECO:0000256" key="3">
    <source>
        <dbReference type="ARBA" id="ARBA00022833"/>
    </source>
</evidence>
<evidence type="ECO:0000256" key="4">
    <source>
        <dbReference type="PROSITE-ProRule" id="PRU00175"/>
    </source>
</evidence>
<keyword evidence="1" id="KW-0479">Metal-binding</keyword>
<feature type="compositionally biased region" description="Low complexity" evidence="5">
    <location>
        <begin position="236"/>
        <end position="246"/>
    </location>
</feature>
<dbReference type="Gene3D" id="3.50.4.10">
    <property type="entry name" value="Hepatocyte Growth Factor"/>
    <property type="match status" value="1"/>
</dbReference>
<keyword evidence="6" id="KW-0472">Membrane</keyword>
<protein>
    <submittedName>
        <fullName evidence="9">Uncharacterized protein</fullName>
    </submittedName>
</protein>
<evidence type="ECO:0000256" key="6">
    <source>
        <dbReference type="SAM" id="Phobius"/>
    </source>
</evidence>
<keyword evidence="10" id="KW-1185">Reference proteome</keyword>
<evidence type="ECO:0000256" key="2">
    <source>
        <dbReference type="ARBA" id="ARBA00022771"/>
    </source>
</evidence>
<feature type="transmembrane region" description="Helical" evidence="6">
    <location>
        <begin position="428"/>
        <end position="454"/>
    </location>
</feature>
<dbReference type="PANTHER" id="PTHR47177">
    <property type="entry name" value="F18C1.6 PROTEIN"/>
    <property type="match status" value="1"/>
</dbReference>
<accession>A0ABN9R4B6</accession>
<feature type="compositionally biased region" description="Low complexity" evidence="5">
    <location>
        <begin position="200"/>
        <end position="228"/>
    </location>
</feature>
<keyword evidence="3" id="KW-0862">Zinc</keyword>
<dbReference type="InterPro" id="IPR001841">
    <property type="entry name" value="Znf_RING"/>
</dbReference>
<dbReference type="SMART" id="SM00184">
    <property type="entry name" value="RING"/>
    <property type="match status" value="2"/>
</dbReference>
<dbReference type="InterPro" id="IPR011011">
    <property type="entry name" value="Znf_FYVE_PHD"/>
</dbReference>